<evidence type="ECO:0000313" key="5">
    <source>
        <dbReference type="Proteomes" id="UP001154259"/>
    </source>
</evidence>
<dbReference type="Pfam" id="PF13403">
    <property type="entry name" value="Hint_2"/>
    <property type="match status" value="1"/>
</dbReference>
<dbReference type="EMBL" id="CAMXCS010000024">
    <property type="protein sequence ID" value="CAI3962163.1"/>
    <property type="molecule type" value="Genomic_DNA"/>
</dbReference>
<sequence>LSDDLDDFGQDGGILPIQARSFIAPRSVGISTYALPTSTTDSEGNAITWQDEVDDPNDPSNNAQAIGLAEYSEDESGSWYYSFVPPGGTEADRIYKIGNPYAGSTPDLATSGGYGDVLVYGGAANPVTVNGTNYPGKTYITNGKTLTMATNSTIESLYLYDRSVVNSSNGTIGDLYVGDTAVANFSDPAKLTGKLDLAAGGSANITTSTGGVISLQGTENKGLVIAGKASTNGTQVSSTIQDFDGNDSITLKDIQRSQISSVKFPDKDHMTITLLDGSSITLHIIDVETTGYTLGENSDGNVIIDVCFLAGTAISTPNGTMVIETISTNDIIETFDWQTNQVIHSAVTWIGKKHVTVKTNQPDDLAGYPVRVLKGAIADNVPNQDLLITPEHCLFFDGNFVPVRMLVNGRSIYYDRSITSYDYYHIETEKHSVIWANGMLTESYLDTGNRNAFSTNHRVVSLFNETKTWDVDAAAPLNVQRSMVEPIYSQINSRAIYNNIASKTESVSLTNDPNLHLETGLGTIIEPHLVQNGKYVFIIPEGINIVNIISRTSRPCETIGAFVDDRRKLGVLVGQAFIMSNNSVHDLTDYLSDESLEGWDVVENSPCRWTNGKATLNIHTNYPEKRILVLNILAGGPYIEELFSEEQNKIAS</sequence>
<protein>
    <submittedName>
        <fullName evidence="2 3">Large exoprotein involved in heme utilization or adhesion (FhaB)</fullName>
    </submittedName>
</protein>
<organism evidence="2 4">
    <name type="scientific">Commensalibacter communis</name>
    <dbReference type="NCBI Taxonomy" id="2972786"/>
    <lineage>
        <taxon>Bacteria</taxon>
        <taxon>Pseudomonadati</taxon>
        <taxon>Pseudomonadota</taxon>
        <taxon>Alphaproteobacteria</taxon>
        <taxon>Acetobacterales</taxon>
        <taxon>Acetobacteraceae</taxon>
    </lineage>
</organism>
<evidence type="ECO:0000259" key="1">
    <source>
        <dbReference type="Pfam" id="PF13403"/>
    </source>
</evidence>
<keyword evidence="5" id="KW-1185">Reference proteome</keyword>
<evidence type="ECO:0000313" key="3">
    <source>
        <dbReference type="EMBL" id="CAI3962163.1"/>
    </source>
</evidence>
<comment type="caution">
    <text evidence="2">The sequence shown here is derived from an EMBL/GenBank/DDBJ whole genome shotgun (WGS) entry which is preliminary data.</text>
</comment>
<dbReference type="Proteomes" id="UP001154255">
    <property type="component" value="Unassembled WGS sequence"/>
</dbReference>
<evidence type="ECO:0000313" key="2">
    <source>
        <dbReference type="EMBL" id="CAI3960734.1"/>
    </source>
</evidence>
<dbReference type="AlphaFoldDB" id="A0A9W4TRT2"/>
<proteinExistence type="predicted"/>
<dbReference type="InterPro" id="IPR028992">
    <property type="entry name" value="Hedgehog/Intein_dom"/>
</dbReference>
<dbReference type="Proteomes" id="UP001154259">
    <property type="component" value="Unassembled WGS sequence"/>
</dbReference>
<evidence type="ECO:0000313" key="4">
    <source>
        <dbReference type="Proteomes" id="UP001154255"/>
    </source>
</evidence>
<dbReference type="Gene3D" id="2.170.16.10">
    <property type="entry name" value="Hedgehog/Intein (Hint) domain"/>
    <property type="match status" value="1"/>
</dbReference>
<accession>A0A9W4TRT2</accession>
<dbReference type="SUPFAM" id="SSF51294">
    <property type="entry name" value="Hedgehog/intein (Hint) domain"/>
    <property type="match status" value="1"/>
</dbReference>
<name>A0A9W4TRT2_9PROT</name>
<reference evidence="2" key="1">
    <citation type="submission" date="2022-10" db="EMBL/GenBank/DDBJ databases">
        <authorList>
            <person name="Botero Cardona J."/>
        </authorList>
    </citation>
    <scope>NUCLEOTIDE SEQUENCE</scope>
    <source>
        <strain evidence="2">LMG 31819</strain>
        <strain evidence="3">R-53529</strain>
    </source>
</reference>
<dbReference type="RefSeq" id="WP_271790828.1">
    <property type="nucleotide sequence ID" value="NZ_CAMXCJ010000017.1"/>
</dbReference>
<feature type="domain" description="Hedgehog/Intein (Hint)" evidence="1">
    <location>
        <begin position="306"/>
        <end position="447"/>
    </location>
</feature>
<dbReference type="EMBL" id="CAMXCM010000022">
    <property type="protein sequence ID" value="CAI3960734.1"/>
    <property type="molecule type" value="Genomic_DNA"/>
</dbReference>
<gene>
    <name evidence="3" type="ORF">R53529_LOCUS2439</name>
    <name evidence="2" type="ORF">R53530_LOCUS2428</name>
</gene>
<dbReference type="InterPro" id="IPR036844">
    <property type="entry name" value="Hint_dom_sf"/>
</dbReference>
<feature type="non-terminal residue" evidence="2">
    <location>
        <position position="1"/>
    </location>
</feature>